<feature type="domain" description="Putative Flp pilus-assembly TadG-like N-terminal" evidence="2">
    <location>
        <begin position="14"/>
        <end position="61"/>
    </location>
</feature>
<dbReference type="AlphaFoldDB" id="A0A8H8WWT3"/>
<protein>
    <recommendedName>
        <fullName evidence="2">Putative Flp pilus-assembly TadG-like N-terminal domain-containing protein</fullName>
    </recommendedName>
</protein>
<gene>
    <name evidence="3" type="ORF">mvi_41540</name>
</gene>
<dbReference type="EMBL" id="AP024145">
    <property type="protein sequence ID" value="BCM85693.1"/>
    <property type="molecule type" value="Genomic_DNA"/>
</dbReference>
<feature type="transmembrane region" description="Helical" evidence="1">
    <location>
        <begin position="16"/>
        <end position="42"/>
    </location>
</feature>
<organism evidence="3 4">
    <name type="scientific">Methylobacterium indicum</name>
    <dbReference type="NCBI Taxonomy" id="1775910"/>
    <lineage>
        <taxon>Bacteria</taxon>
        <taxon>Pseudomonadati</taxon>
        <taxon>Pseudomonadota</taxon>
        <taxon>Alphaproteobacteria</taxon>
        <taxon>Hyphomicrobiales</taxon>
        <taxon>Methylobacteriaceae</taxon>
        <taxon>Methylobacterium</taxon>
    </lineage>
</organism>
<dbReference type="KEGG" id="mind:mvi_41540"/>
<dbReference type="InterPro" id="IPR028087">
    <property type="entry name" value="Tad_N"/>
</dbReference>
<evidence type="ECO:0000259" key="2">
    <source>
        <dbReference type="Pfam" id="PF13400"/>
    </source>
</evidence>
<reference evidence="3" key="1">
    <citation type="submission" date="2020-11" db="EMBL/GenBank/DDBJ databases">
        <title>Complete genome sequence of a novel pathogenic Methylobacterium strain isolated from rice in Vietnam.</title>
        <authorList>
            <person name="Lai K."/>
            <person name="Okazaki S."/>
            <person name="Higashi K."/>
            <person name="Mori H."/>
            <person name="Toyoda A."/>
            <person name="Kurokawa K."/>
        </authorList>
    </citation>
    <scope>NUCLEOTIDE SEQUENCE</scope>
    <source>
        <strain evidence="3">VL1</strain>
    </source>
</reference>
<evidence type="ECO:0000256" key="1">
    <source>
        <dbReference type="SAM" id="Phobius"/>
    </source>
</evidence>
<evidence type="ECO:0000313" key="3">
    <source>
        <dbReference type="EMBL" id="BCM85693.1"/>
    </source>
</evidence>
<evidence type="ECO:0000313" key="4">
    <source>
        <dbReference type="Proteomes" id="UP000663508"/>
    </source>
</evidence>
<dbReference type="Pfam" id="PF13400">
    <property type="entry name" value="Tad"/>
    <property type="match status" value="1"/>
</dbReference>
<dbReference type="Proteomes" id="UP000663508">
    <property type="component" value="Chromosome"/>
</dbReference>
<name>A0A8H8WWT3_9HYPH</name>
<sequence length="545" mass="54918">MKDRLGRLGSDEAGSILPLVAVVLAMLCGIAGLGVDLGLVYLEKRRIQSAVDLAALAAARASDGAAAATRALVDNGYRIPDDVTVTPGTYVPDRAIPAASRFTPGSSAPNAIRIRLANTVRTAFTRIVGGPSSFVVSGDATARRAELAAFGIGSRLVGLDAGIANALLSRLLGTTVSLSLMDYRALAALRVDALGFLRGAAPRIGLQAVTYDDVLKGSLRLSDFVALLGQASEPASGSAAARASLNALTAALSGTGTSVRLAGLLTAGEIGSSPVAQTGEALWVNALDMIGGAAFLANGGRQVGLDLGTAVPGLLRASVSLRTGDAWRTSGFTGIGGSLSTAQQRILVELWIPGPVGLVDLYLPIAIELAPARAVLRSVVCPWNASNERTATLDVTTGIAALSIGAIPANALDLGTPRPAPTPVTILKAPLLSVTGVSAVQLGASTRSLTFTDDDIRTGRIRTVSTTTLVTSVTASLLANLDLQINGLSLPGLIDPKGLVATALGAAAGPIDALLFSILGLAGVQLGAADVAVTGTRCGGAVLVQ</sequence>
<keyword evidence="1" id="KW-1133">Transmembrane helix</keyword>
<keyword evidence="1" id="KW-0812">Transmembrane</keyword>
<proteinExistence type="predicted"/>
<keyword evidence="1" id="KW-0472">Membrane</keyword>
<accession>A0A8H8WWT3</accession>